<dbReference type="InterPro" id="IPR011990">
    <property type="entry name" value="TPR-like_helical_dom_sf"/>
</dbReference>
<feature type="repeat" description="TPR" evidence="1">
    <location>
        <begin position="91"/>
        <end position="124"/>
    </location>
</feature>
<dbReference type="InterPro" id="IPR019734">
    <property type="entry name" value="TPR_rpt"/>
</dbReference>
<proteinExistence type="predicted"/>
<gene>
    <name evidence="2" type="ORF">D3W54_07175</name>
</gene>
<name>A0ABQ6VV08_9PROT</name>
<dbReference type="SMART" id="SM00028">
    <property type="entry name" value="TPR"/>
    <property type="match status" value="3"/>
</dbReference>
<keyword evidence="3" id="KW-1185">Reference proteome</keyword>
<protein>
    <submittedName>
        <fullName evidence="2">Tetratricopeptide repeat protein</fullName>
    </submittedName>
</protein>
<dbReference type="PROSITE" id="PS50005">
    <property type="entry name" value="TPR"/>
    <property type="match status" value="1"/>
</dbReference>
<dbReference type="Gene3D" id="1.25.40.10">
    <property type="entry name" value="Tetratricopeptide repeat domain"/>
    <property type="match status" value="1"/>
</dbReference>
<dbReference type="Proteomes" id="UP000427842">
    <property type="component" value="Unassembled WGS sequence"/>
</dbReference>
<sequence>MNYQLSPYHRHFLFPTWIRRIRARKIIRLANQARDARQWSLATENFHEALKQVPHRYDLWVQYGHALKESGLIIDAELSYRIALHGNPECADTYLQLGHVLKLQNRLAEAKAAYQEASRLDPNLSKNI</sequence>
<dbReference type="RefSeq" id="WP_153469566.1">
    <property type="nucleotide sequence ID" value="NZ_QYAZ01000001.1"/>
</dbReference>
<comment type="caution">
    <text evidence="2">The sequence shown here is derived from an EMBL/GenBank/DDBJ whole genome shotgun (WGS) entry which is preliminary data.</text>
</comment>
<organism evidence="2 3">
    <name type="scientific">Komagataeibacter medellinensis</name>
    <dbReference type="NCBI Taxonomy" id="1177712"/>
    <lineage>
        <taxon>Bacteria</taxon>
        <taxon>Pseudomonadati</taxon>
        <taxon>Pseudomonadota</taxon>
        <taxon>Alphaproteobacteria</taxon>
        <taxon>Acetobacterales</taxon>
        <taxon>Acetobacteraceae</taxon>
        <taxon>Komagataeibacter</taxon>
    </lineage>
</organism>
<dbReference type="Pfam" id="PF13181">
    <property type="entry name" value="TPR_8"/>
    <property type="match status" value="1"/>
</dbReference>
<dbReference type="SUPFAM" id="SSF48452">
    <property type="entry name" value="TPR-like"/>
    <property type="match status" value="1"/>
</dbReference>
<evidence type="ECO:0000313" key="3">
    <source>
        <dbReference type="Proteomes" id="UP000427842"/>
    </source>
</evidence>
<accession>A0ABQ6VV08</accession>
<evidence type="ECO:0000313" key="2">
    <source>
        <dbReference type="EMBL" id="KAB8124020.1"/>
    </source>
</evidence>
<reference evidence="2 3" key="1">
    <citation type="submission" date="2018-09" db="EMBL/GenBank/DDBJ databases">
        <title>Genome sequence and characterization of the bcs clusters for the production of nanocellulose from the low pH resistant strain Komagataeibacter medellinensis ID13488.</title>
        <authorList>
            <person name="Hernandez-Arriaga A.M."/>
            <person name="Del Cerro C."/>
            <person name="Urbina L."/>
            <person name="Eceiza A."/>
            <person name="Retegi A."/>
            <person name="Prieto M.A."/>
        </authorList>
    </citation>
    <scope>NUCLEOTIDE SEQUENCE [LARGE SCALE GENOMIC DNA]</scope>
    <source>
        <strain evidence="2 3">ID13488</strain>
    </source>
</reference>
<dbReference type="EMBL" id="QYAZ01000001">
    <property type="protein sequence ID" value="KAB8124020.1"/>
    <property type="molecule type" value="Genomic_DNA"/>
</dbReference>
<evidence type="ECO:0000256" key="1">
    <source>
        <dbReference type="PROSITE-ProRule" id="PRU00339"/>
    </source>
</evidence>
<keyword evidence="1" id="KW-0802">TPR repeat</keyword>